<dbReference type="OrthoDB" id="4829526at2"/>
<feature type="compositionally biased region" description="Polar residues" evidence="1">
    <location>
        <begin position="1"/>
        <end position="11"/>
    </location>
</feature>
<reference evidence="4 5" key="1">
    <citation type="submission" date="2012-05" db="EMBL/GenBank/DDBJ databases">
        <authorList>
            <person name="Harkins D.M."/>
            <person name="Madupu R."/>
            <person name="Durkin A.S."/>
            <person name="Torralba M."/>
            <person name="Methe B."/>
            <person name="Sutton G.G."/>
            <person name="Nelson K.E."/>
        </authorList>
    </citation>
    <scope>NUCLEOTIDE SEQUENCE [LARGE SCALE GENOMIC DNA]</scope>
    <source>
        <strain evidence="4 5">F0489</strain>
    </source>
</reference>
<proteinExistence type="predicted"/>
<keyword evidence="2" id="KW-1133">Transmembrane helix</keyword>
<evidence type="ECO:0000256" key="2">
    <source>
        <dbReference type="SAM" id="Phobius"/>
    </source>
</evidence>
<evidence type="ECO:0000259" key="3">
    <source>
        <dbReference type="Pfam" id="PF13828"/>
    </source>
</evidence>
<dbReference type="PATRIC" id="fig|1125718.3.peg.721"/>
<evidence type="ECO:0000313" key="5">
    <source>
        <dbReference type="Proteomes" id="UP000002941"/>
    </source>
</evidence>
<dbReference type="EMBL" id="AKFT01000050">
    <property type="protein sequence ID" value="EJF46699.1"/>
    <property type="molecule type" value="Genomic_DNA"/>
</dbReference>
<dbReference type="Proteomes" id="UP000002941">
    <property type="component" value="Unassembled WGS sequence"/>
</dbReference>
<feature type="compositionally biased region" description="Low complexity" evidence="1">
    <location>
        <begin position="13"/>
        <end position="41"/>
    </location>
</feature>
<feature type="region of interest" description="Disordered" evidence="1">
    <location>
        <begin position="1"/>
        <end position="44"/>
    </location>
</feature>
<feature type="transmembrane region" description="Helical" evidence="2">
    <location>
        <begin position="57"/>
        <end position="85"/>
    </location>
</feature>
<gene>
    <name evidence="4" type="ORF">HMPREF1318_0656</name>
</gene>
<dbReference type="RefSeq" id="WP_008730298.1">
    <property type="nucleotide sequence ID" value="NZ_AKFT01000050.1"/>
</dbReference>
<dbReference type="AlphaFoldDB" id="J0NHZ4"/>
<feature type="transmembrane region" description="Helical" evidence="2">
    <location>
        <begin position="97"/>
        <end position="119"/>
    </location>
</feature>
<evidence type="ECO:0000256" key="1">
    <source>
        <dbReference type="SAM" id="MobiDB-lite"/>
    </source>
</evidence>
<keyword evidence="5" id="KW-1185">Reference proteome</keyword>
<evidence type="ECO:0000313" key="4">
    <source>
        <dbReference type="EMBL" id="EJF46699.1"/>
    </source>
</evidence>
<accession>J0NHZ4</accession>
<keyword evidence="2" id="KW-0812">Transmembrane</keyword>
<dbReference type="eggNOG" id="ENOG5033A46">
    <property type="taxonomic scope" value="Bacteria"/>
</dbReference>
<sequence length="129" mass="13383">MTSYDPNQDPYNGQPGPGSYPSDPGYPQYPNQPQPGAYAPGMSPYGPSTEKNALGGWALGLGIASLACCGLLTGIPAMVLGFLGIQAANEGRASNKGMAIAGLIMGVLSIVWTVIVWTTDITDFIFSNL</sequence>
<dbReference type="InterPro" id="IPR025241">
    <property type="entry name" value="DUF4190"/>
</dbReference>
<name>J0NHZ4_9ACTO</name>
<feature type="domain" description="DUF4190" evidence="3">
    <location>
        <begin position="55"/>
        <end position="115"/>
    </location>
</feature>
<keyword evidence="2" id="KW-0472">Membrane</keyword>
<protein>
    <submittedName>
        <fullName evidence="4">PF13828 domain protein</fullName>
    </submittedName>
</protein>
<organism evidence="4 5">
    <name type="scientific">Actinomyces massiliensis F0489</name>
    <dbReference type="NCBI Taxonomy" id="1125718"/>
    <lineage>
        <taxon>Bacteria</taxon>
        <taxon>Bacillati</taxon>
        <taxon>Actinomycetota</taxon>
        <taxon>Actinomycetes</taxon>
        <taxon>Actinomycetales</taxon>
        <taxon>Actinomycetaceae</taxon>
        <taxon>Actinomyces</taxon>
    </lineage>
</organism>
<comment type="caution">
    <text evidence="4">The sequence shown here is derived from an EMBL/GenBank/DDBJ whole genome shotgun (WGS) entry which is preliminary data.</text>
</comment>
<dbReference type="Pfam" id="PF13828">
    <property type="entry name" value="DUF4190"/>
    <property type="match status" value="1"/>
</dbReference>